<name>A0A6N4DSM2_9GAMM</name>
<dbReference type="SUPFAM" id="SSF53335">
    <property type="entry name" value="S-adenosyl-L-methionine-dependent methyltransferases"/>
    <property type="match status" value="1"/>
</dbReference>
<organism evidence="1 2">
    <name type="scientific">Candidatus Sedimenticola endophacoides</name>
    <dbReference type="NCBI Taxonomy" id="2548426"/>
    <lineage>
        <taxon>Bacteria</taxon>
        <taxon>Pseudomonadati</taxon>
        <taxon>Pseudomonadota</taxon>
        <taxon>Gammaproteobacteria</taxon>
        <taxon>Chromatiales</taxon>
        <taxon>Sedimenticolaceae</taxon>
        <taxon>Sedimenticola</taxon>
    </lineage>
</organism>
<protein>
    <submittedName>
        <fullName evidence="1">Methylase</fullName>
    </submittedName>
</protein>
<dbReference type="Gene3D" id="3.40.50.150">
    <property type="entry name" value="Vaccinia Virus protein VP39"/>
    <property type="match status" value="1"/>
</dbReference>
<dbReference type="EMBL" id="PQCO01000203">
    <property type="protein sequence ID" value="PUE01321.1"/>
    <property type="molecule type" value="Genomic_DNA"/>
</dbReference>
<accession>A0A6N4DSM2</accession>
<comment type="caution">
    <text evidence="1">The sequence shown here is derived from an EMBL/GenBank/DDBJ whole genome shotgun (WGS) entry which is preliminary data.</text>
</comment>
<sequence length="200" mass="22486">MNPKRHAEACEQNRLPILGVLKPRLKGAASLLEIGSGTGQHAAYFAPELPHLAWHTSDLPDLLQSIRLWIEEADCANLREPIALDVTRPEQWPIGPFDAVFSANTAHILPPDAVEAMFLGVGRLLPPGAPFLLYGPFMYHGEHTSESNWRFDRWIRAFEAHRGVRDVVWLHQLAARAGLRLDEDIEMPVNNRTLVWRAAP</sequence>
<dbReference type="Pfam" id="PF06080">
    <property type="entry name" value="DUF938"/>
    <property type="match status" value="1"/>
</dbReference>
<evidence type="ECO:0000313" key="2">
    <source>
        <dbReference type="Proteomes" id="UP000250928"/>
    </source>
</evidence>
<gene>
    <name evidence="1" type="ORF">C3L24_08115</name>
</gene>
<dbReference type="InterPro" id="IPR029063">
    <property type="entry name" value="SAM-dependent_MTases_sf"/>
</dbReference>
<dbReference type="Proteomes" id="UP000250928">
    <property type="component" value="Unassembled WGS sequence"/>
</dbReference>
<dbReference type="GO" id="GO:0008168">
    <property type="term" value="F:methyltransferase activity"/>
    <property type="evidence" value="ECO:0007669"/>
    <property type="project" value="UniProtKB-KW"/>
</dbReference>
<dbReference type="GO" id="GO:0032259">
    <property type="term" value="P:methylation"/>
    <property type="evidence" value="ECO:0007669"/>
    <property type="project" value="UniProtKB-KW"/>
</dbReference>
<dbReference type="CDD" id="cd02440">
    <property type="entry name" value="AdoMet_MTases"/>
    <property type="match status" value="1"/>
</dbReference>
<dbReference type="PANTHER" id="PTHR20974">
    <property type="entry name" value="UPF0585 PROTEIN CG18661"/>
    <property type="match status" value="1"/>
</dbReference>
<dbReference type="InterPro" id="IPR010342">
    <property type="entry name" value="DUF938"/>
</dbReference>
<proteinExistence type="predicted"/>
<dbReference type="PANTHER" id="PTHR20974:SF0">
    <property type="entry name" value="UPF0585 PROTEIN CG18661"/>
    <property type="match status" value="1"/>
</dbReference>
<keyword evidence="1" id="KW-0489">Methyltransferase</keyword>
<reference evidence="1 2" key="1">
    <citation type="submission" date="2018-01" db="EMBL/GenBank/DDBJ databases">
        <title>Novel co-symbiosis in the lucinid bivalve Phacoides pectinatus.</title>
        <authorList>
            <person name="Lim S.J."/>
            <person name="Davis B.G."/>
            <person name="Gill D.E."/>
            <person name="Engel A.S."/>
            <person name="Anderson L.C."/>
            <person name="Campbell B.J."/>
        </authorList>
    </citation>
    <scope>NUCLEOTIDE SEQUENCE [LARGE SCALE GENOMIC DNA]</scope>
    <source>
        <strain evidence="1">N3_P5</strain>
    </source>
</reference>
<evidence type="ECO:0000313" key="1">
    <source>
        <dbReference type="EMBL" id="PUE01321.1"/>
    </source>
</evidence>
<dbReference type="AlphaFoldDB" id="A0A6N4DSM2"/>
<keyword evidence="1" id="KW-0808">Transferase</keyword>